<evidence type="ECO:0000256" key="2">
    <source>
        <dbReference type="ARBA" id="ARBA00005695"/>
    </source>
</evidence>
<dbReference type="InterPro" id="IPR000914">
    <property type="entry name" value="SBP_5_dom"/>
</dbReference>
<accession>A0A139Q6S4</accession>
<dbReference type="GO" id="GO:1904680">
    <property type="term" value="F:peptide transmembrane transporter activity"/>
    <property type="evidence" value="ECO:0007669"/>
    <property type="project" value="TreeGrafter"/>
</dbReference>
<dbReference type="EMBL" id="LQOA01000040">
    <property type="protein sequence ID" value="KXT98091.1"/>
    <property type="molecule type" value="Genomic_DNA"/>
</dbReference>
<keyword evidence="3" id="KW-0813">Transport</keyword>
<comment type="similarity">
    <text evidence="2">Belongs to the bacterial solute-binding protein 5 family.</text>
</comment>
<comment type="subcellular location">
    <subcellularLocation>
        <location evidence="1">Cell envelope</location>
    </subcellularLocation>
</comment>
<dbReference type="Proteomes" id="UP000070136">
    <property type="component" value="Unassembled WGS sequence"/>
</dbReference>
<organism evidence="6 7">
    <name type="scientific">Streptococcus mitis</name>
    <dbReference type="NCBI Taxonomy" id="28037"/>
    <lineage>
        <taxon>Bacteria</taxon>
        <taxon>Bacillati</taxon>
        <taxon>Bacillota</taxon>
        <taxon>Bacilli</taxon>
        <taxon>Lactobacillales</taxon>
        <taxon>Streptococcaceae</taxon>
        <taxon>Streptococcus</taxon>
        <taxon>Streptococcus mitis group</taxon>
    </lineage>
</organism>
<proteinExistence type="inferred from homology"/>
<comment type="caution">
    <text evidence="6">The sequence shown here is derived from an EMBL/GenBank/DDBJ whole genome shotgun (WGS) entry which is preliminary data.</text>
</comment>
<feature type="domain" description="Solute-binding protein family 5" evidence="5">
    <location>
        <begin position="31"/>
        <end position="128"/>
    </location>
</feature>
<dbReference type="Gene3D" id="3.90.76.10">
    <property type="entry name" value="Dipeptide-binding Protein, Domain 1"/>
    <property type="match status" value="1"/>
</dbReference>
<name>A0A139Q6S4_STRMT</name>
<evidence type="ECO:0000313" key="7">
    <source>
        <dbReference type="Proteomes" id="UP000070136"/>
    </source>
</evidence>
<dbReference type="GO" id="GO:0015833">
    <property type="term" value="P:peptide transport"/>
    <property type="evidence" value="ECO:0007669"/>
    <property type="project" value="TreeGrafter"/>
</dbReference>
<dbReference type="PANTHER" id="PTHR30290:SF10">
    <property type="entry name" value="PERIPLASMIC OLIGOPEPTIDE-BINDING PROTEIN-RELATED"/>
    <property type="match status" value="1"/>
</dbReference>
<protein>
    <submittedName>
        <fullName evidence="6">Oligopeptide ABC transporter, periplasmic oligopeptide-binding protein OppA</fullName>
    </submittedName>
</protein>
<evidence type="ECO:0000313" key="6">
    <source>
        <dbReference type="EMBL" id="KXT98091.1"/>
    </source>
</evidence>
<evidence type="ECO:0000256" key="4">
    <source>
        <dbReference type="ARBA" id="ARBA00022729"/>
    </source>
</evidence>
<dbReference type="AlphaFoldDB" id="A0A139Q6S4"/>
<gene>
    <name evidence="6" type="ORF">SMIDD28_01367</name>
</gene>
<dbReference type="SUPFAM" id="SSF53850">
    <property type="entry name" value="Periplasmic binding protein-like II"/>
    <property type="match status" value="1"/>
</dbReference>
<sequence>MDYITSTRDSTSSITTNLIDGLLENDQYGNLIPSMAESWIVSKDGLTYTYKIRQGAKWYTSEGEEYADVTSHDFVTGLKYAADKKAENLYLVQDSIKGLADYVEGKSSDFGTVGVKAVDDYTLQYTLN</sequence>
<dbReference type="Pfam" id="PF00496">
    <property type="entry name" value="SBP_bac_5"/>
    <property type="match status" value="1"/>
</dbReference>
<dbReference type="PANTHER" id="PTHR30290">
    <property type="entry name" value="PERIPLASMIC BINDING COMPONENT OF ABC TRANSPORTER"/>
    <property type="match status" value="1"/>
</dbReference>
<evidence type="ECO:0000256" key="3">
    <source>
        <dbReference type="ARBA" id="ARBA00022448"/>
    </source>
</evidence>
<reference evidence="6 7" key="1">
    <citation type="submission" date="2016-01" db="EMBL/GenBank/DDBJ databases">
        <title>Highly variable Streptococcus oralis are common among viridans streptococci isolated from primates.</title>
        <authorList>
            <person name="Denapaite D."/>
            <person name="Rieger M."/>
            <person name="Koendgen S."/>
            <person name="Brueckner R."/>
            <person name="Ochigava I."/>
            <person name="Kappeler P."/>
            <person name="Maetz-Rensing K."/>
            <person name="Leendertz F."/>
            <person name="Hakenbeck R."/>
        </authorList>
    </citation>
    <scope>NUCLEOTIDE SEQUENCE [LARGE SCALE GENOMIC DNA]</scope>
    <source>
        <strain evidence="6 7">DD28</strain>
    </source>
</reference>
<evidence type="ECO:0000256" key="1">
    <source>
        <dbReference type="ARBA" id="ARBA00004196"/>
    </source>
</evidence>
<dbReference type="PATRIC" id="fig|28037.234.peg.1432"/>
<evidence type="ECO:0000259" key="5">
    <source>
        <dbReference type="Pfam" id="PF00496"/>
    </source>
</evidence>
<keyword evidence="4" id="KW-0732">Signal</keyword>
<dbReference type="GO" id="GO:0030313">
    <property type="term" value="C:cell envelope"/>
    <property type="evidence" value="ECO:0007669"/>
    <property type="project" value="UniProtKB-SubCell"/>
</dbReference>
<dbReference type="InterPro" id="IPR039424">
    <property type="entry name" value="SBP_5"/>
</dbReference>
<dbReference type="Gene3D" id="3.40.190.10">
    <property type="entry name" value="Periplasmic binding protein-like II"/>
    <property type="match status" value="1"/>
</dbReference>